<reference evidence="2" key="1">
    <citation type="journal article" date="2023" name="BMC Genomics">
        <title>Chromosome-level genome assemblies of Cutaneotrichosporon spp. (Trichosporonales, Basidiomycota) reveal imbalanced evolution between nucleotide sequences and chromosome synteny.</title>
        <authorList>
            <person name="Kobayashi Y."/>
            <person name="Kayamori A."/>
            <person name="Aoki K."/>
            <person name="Shiwa Y."/>
            <person name="Matsutani M."/>
            <person name="Fujita N."/>
            <person name="Sugita T."/>
            <person name="Iwasaki W."/>
            <person name="Tanaka N."/>
            <person name="Takashima M."/>
        </authorList>
    </citation>
    <scope>NUCLEOTIDE SEQUENCE</scope>
    <source>
        <strain evidence="2">HIS019</strain>
    </source>
</reference>
<dbReference type="Proteomes" id="UP001233271">
    <property type="component" value="Chromosome 4"/>
</dbReference>
<keyword evidence="1" id="KW-1133">Transmembrane helix</keyword>
<evidence type="ECO:0000256" key="1">
    <source>
        <dbReference type="SAM" id="Phobius"/>
    </source>
</evidence>
<name>A0AA48QVI3_9TREE</name>
<dbReference type="AlphaFoldDB" id="A0AA48QVI3"/>
<proteinExistence type="predicted"/>
<keyword evidence="3" id="KW-1185">Reference proteome</keyword>
<keyword evidence="1" id="KW-0472">Membrane</keyword>
<dbReference type="GeneID" id="85495235"/>
<feature type="transmembrane region" description="Helical" evidence="1">
    <location>
        <begin position="38"/>
        <end position="56"/>
    </location>
</feature>
<evidence type="ECO:0000313" key="2">
    <source>
        <dbReference type="EMBL" id="BEI91365.1"/>
    </source>
</evidence>
<gene>
    <name evidence="2" type="ORF">CcaverHIS019_0401850</name>
</gene>
<dbReference type="EMBL" id="AP028215">
    <property type="protein sequence ID" value="BEI91365.1"/>
    <property type="molecule type" value="Genomic_DNA"/>
</dbReference>
<dbReference type="RefSeq" id="XP_060456630.1">
    <property type="nucleotide sequence ID" value="XM_060599992.1"/>
</dbReference>
<feature type="transmembrane region" description="Helical" evidence="1">
    <location>
        <begin position="12"/>
        <end position="32"/>
    </location>
</feature>
<sequence length="159" mass="18089">MFLDELTNTQWFITTCLLPVLPGLTMFASGHLHNNKAAFIALLVLGLCLVLIILYLSERHHMLEFRASVKWGPRWRVFMSLISFSLFTAMCTLAWFAGKFLPPNPGAGGTCFAFAIIIWVAYEGWNFWLMRTADRLFSPPITPFPLHQTSFGRGFTQEP</sequence>
<evidence type="ECO:0000313" key="3">
    <source>
        <dbReference type="Proteomes" id="UP001233271"/>
    </source>
</evidence>
<dbReference type="KEGG" id="ccac:CcaHIS019_0401850"/>
<accession>A0AA48QVI3</accession>
<feature type="transmembrane region" description="Helical" evidence="1">
    <location>
        <begin position="77"/>
        <end position="98"/>
    </location>
</feature>
<feature type="transmembrane region" description="Helical" evidence="1">
    <location>
        <begin position="104"/>
        <end position="122"/>
    </location>
</feature>
<organism evidence="2 3">
    <name type="scientific">Cutaneotrichosporon cavernicola</name>
    <dbReference type="NCBI Taxonomy" id="279322"/>
    <lineage>
        <taxon>Eukaryota</taxon>
        <taxon>Fungi</taxon>
        <taxon>Dikarya</taxon>
        <taxon>Basidiomycota</taxon>
        <taxon>Agaricomycotina</taxon>
        <taxon>Tremellomycetes</taxon>
        <taxon>Trichosporonales</taxon>
        <taxon>Trichosporonaceae</taxon>
        <taxon>Cutaneotrichosporon</taxon>
    </lineage>
</organism>
<keyword evidence="1" id="KW-0812">Transmembrane</keyword>
<protein>
    <submittedName>
        <fullName evidence="2">Uncharacterized protein</fullName>
    </submittedName>
</protein>